<dbReference type="Proteomes" id="UP000054977">
    <property type="component" value="Unassembled WGS sequence"/>
</dbReference>
<dbReference type="AlphaFoldDB" id="A0A158IPG4"/>
<evidence type="ECO:0000313" key="2">
    <source>
        <dbReference type="Proteomes" id="UP000054977"/>
    </source>
</evidence>
<name>A0A158IPG4_9BURK</name>
<evidence type="ECO:0000313" key="1">
    <source>
        <dbReference type="EMBL" id="SAL57960.1"/>
    </source>
</evidence>
<protein>
    <submittedName>
        <fullName evidence="1">Uncharacterized protein</fullName>
    </submittedName>
</protein>
<organism evidence="1 2">
    <name type="scientific">Caballeronia humi</name>
    <dbReference type="NCBI Taxonomy" id="326474"/>
    <lineage>
        <taxon>Bacteria</taxon>
        <taxon>Pseudomonadati</taxon>
        <taxon>Pseudomonadota</taxon>
        <taxon>Betaproteobacteria</taxon>
        <taxon>Burkholderiales</taxon>
        <taxon>Burkholderiaceae</taxon>
        <taxon>Caballeronia</taxon>
    </lineage>
</organism>
<sequence>MKGHDEYVLEPWAPLELHHYANDRRTLASSPNETKPKRCKLTGGHFDPLQPEEATCLVAGDETPADRKVLVAQITAQTAGPLFLYVNDAALPLFNKMGLFYPNNHGCAQVTVQQVVDERNRQWVGQSTACSKSMSTNAVVSGSHAAR</sequence>
<keyword evidence="2" id="KW-1185">Reference proteome</keyword>
<proteinExistence type="predicted"/>
<gene>
    <name evidence="1" type="ORF">AWB65_05114</name>
</gene>
<comment type="caution">
    <text evidence="1">The sequence shown here is derived from an EMBL/GenBank/DDBJ whole genome shotgun (WGS) entry which is preliminary data.</text>
</comment>
<dbReference type="RefSeq" id="WP_087669808.1">
    <property type="nucleotide sequence ID" value="NZ_FCNW02000038.1"/>
</dbReference>
<reference evidence="1" key="1">
    <citation type="submission" date="2016-01" db="EMBL/GenBank/DDBJ databases">
        <authorList>
            <person name="Peeters C."/>
        </authorList>
    </citation>
    <scope>NUCLEOTIDE SEQUENCE [LARGE SCALE GENOMIC DNA]</scope>
    <source>
        <strain evidence="1">LMG 22934</strain>
    </source>
</reference>
<accession>A0A158IPG4</accession>
<dbReference type="EMBL" id="FCNW02000038">
    <property type="protein sequence ID" value="SAL57960.1"/>
    <property type="molecule type" value="Genomic_DNA"/>
</dbReference>